<comment type="caution">
    <text evidence="2">The sequence shown here is derived from an EMBL/GenBank/DDBJ whole genome shotgun (WGS) entry which is preliminary data.</text>
</comment>
<organism evidence="2 3">
    <name type="scientific">Lentibacillus halophilus</name>
    <dbReference type="NCBI Taxonomy" id="295065"/>
    <lineage>
        <taxon>Bacteria</taxon>
        <taxon>Bacillati</taxon>
        <taxon>Bacillota</taxon>
        <taxon>Bacilli</taxon>
        <taxon>Bacillales</taxon>
        <taxon>Bacillaceae</taxon>
        <taxon>Lentibacillus</taxon>
    </lineage>
</organism>
<dbReference type="Pfam" id="PF07872">
    <property type="entry name" value="DUF1659"/>
    <property type="match status" value="1"/>
</dbReference>
<feature type="domain" description="DUF1659" evidence="1">
    <location>
        <begin position="2"/>
        <end position="71"/>
    </location>
</feature>
<reference evidence="2 3" key="1">
    <citation type="journal article" date="2019" name="Int. J. Syst. Evol. Microbiol.">
        <title>The Global Catalogue of Microorganisms (GCM) 10K type strain sequencing project: providing services to taxonomists for standard genome sequencing and annotation.</title>
        <authorList>
            <consortium name="The Broad Institute Genomics Platform"/>
            <consortium name="The Broad Institute Genome Sequencing Center for Infectious Disease"/>
            <person name="Wu L."/>
            <person name="Ma J."/>
        </authorList>
    </citation>
    <scope>NUCLEOTIDE SEQUENCE [LARGE SCALE GENOMIC DNA]</scope>
    <source>
        <strain evidence="2 3">JCM 12149</strain>
    </source>
</reference>
<sequence>MAVAQKVQSRLTLVLDDGYDLVTGKKVYMTKSFRNVKPDATTNNLFAIVLAINPLQKRSLYTIERTDDAIISRE</sequence>
<dbReference type="Proteomes" id="UP001501459">
    <property type="component" value="Unassembled WGS sequence"/>
</dbReference>
<protein>
    <recommendedName>
        <fullName evidence="1">DUF1659 domain-containing protein</fullName>
    </recommendedName>
</protein>
<evidence type="ECO:0000259" key="1">
    <source>
        <dbReference type="Pfam" id="PF07872"/>
    </source>
</evidence>
<keyword evidence="3" id="KW-1185">Reference proteome</keyword>
<proteinExistence type="predicted"/>
<dbReference type="InterPro" id="IPR012454">
    <property type="entry name" value="DUF1659"/>
</dbReference>
<evidence type="ECO:0000313" key="2">
    <source>
        <dbReference type="EMBL" id="GAA0437796.1"/>
    </source>
</evidence>
<dbReference type="RefSeq" id="WP_343751965.1">
    <property type="nucleotide sequence ID" value="NZ_BAAADM010000032.1"/>
</dbReference>
<evidence type="ECO:0000313" key="3">
    <source>
        <dbReference type="Proteomes" id="UP001501459"/>
    </source>
</evidence>
<accession>A0ABN0Z7T5</accession>
<name>A0ABN0Z7T5_9BACI</name>
<dbReference type="EMBL" id="BAAADM010000032">
    <property type="protein sequence ID" value="GAA0437796.1"/>
    <property type="molecule type" value="Genomic_DNA"/>
</dbReference>
<gene>
    <name evidence="2" type="ORF">GCM10008983_13430</name>
</gene>